<name>A0A9N8W179_9GLOM</name>
<dbReference type="Proteomes" id="UP000789706">
    <property type="component" value="Unassembled WGS sequence"/>
</dbReference>
<evidence type="ECO:0000256" key="1">
    <source>
        <dbReference type="SAM" id="MobiDB-lite"/>
    </source>
</evidence>
<accession>A0A9N8W179</accession>
<gene>
    <name evidence="2" type="ORF">DEBURN_LOCUS3279</name>
</gene>
<proteinExistence type="predicted"/>
<dbReference type="EMBL" id="CAJVPK010000203">
    <property type="protein sequence ID" value="CAG8473592.1"/>
    <property type="molecule type" value="Genomic_DNA"/>
</dbReference>
<organism evidence="2 3">
    <name type="scientific">Diversispora eburnea</name>
    <dbReference type="NCBI Taxonomy" id="1213867"/>
    <lineage>
        <taxon>Eukaryota</taxon>
        <taxon>Fungi</taxon>
        <taxon>Fungi incertae sedis</taxon>
        <taxon>Mucoromycota</taxon>
        <taxon>Glomeromycotina</taxon>
        <taxon>Glomeromycetes</taxon>
        <taxon>Diversisporales</taxon>
        <taxon>Diversisporaceae</taxon>
        <taxon>Diversispora</taxon>
    </lineage>
</organism>
<feature type="compositionally biased region" description="Basic and acidic residues" evidence="1">
    <location>
        <begin position="28"/>
        <end position="44"/>
    </location>
</feature>
<reference evidence="2" key="1">
    <citation type="submission" date="2021-06" db="EMBL/GenBank/DDBJ databases">
        <authorList>
            <person name="Kallberg Y."/>
            <person name="Tangrot J."/>
            <person name="Rosling A."/>
        </authorList>
    </citation>
    <scope>NUCLEOTIDE SEQUENCE</scope>
    <source>
        <strain evidence="2">AZ414A</strain>
    </source>
</reference>
<evidence type="ECO:0000313" key="3">
    <source>
        <dbReference type="Proteomes" id="UP000789706"/>
    </source>
</evidence>
<sequence>MLSQEEIKDFEYLMNQLEKMSSTFKKSNPHDREKGKREERDEGGGKNCIQHVSNVSQKFSFKIEELTWWEKD</sequence>
<evidence type="ECO:0000313" key="2">
    <source>
        <dbReference type="EMBL" id="CAG8473592.1"/>
    </source>
</evidence>
<keyword evidence="3" id="KW-1185">Reference proteome</keyword>
<feature type="region of interest" description="Disordered" evidence="1">
    <location>
        <begin position="21"/>
        <end position="48"/>
    </location>
</feature>
<dbReference type="AlphaFoldDB" id="A0A9N8W179"/>
<protein>
    <submittedName>
        <fullName evidence="2">2056_t:CDS:1</fullName>
    </submittedName>
</protein>
<comment type="caution">
    <text evidence="2">The sequence shown here is derived from an EMBL/GenBank/DDBJ whole genome shotgun (WGS) entry which is preliminary data.</text>
</comment>